<sequence length="407" mass="45275">MNKLWIVTFETFLRQIKSWSFVALILGPFVIFGISMGVGYISANSAESGSDIAVISKETVMREQFIKNNKDSVDKKITTVSDAKKAMHKNDLAGYLILNTNENQVKATYYGTSSIDDSLKGKVLAFTTQIQQQLNYAKSGMTLEQVQQLQQQPVFKQNIAKKTGTAKTAKLISFWVTVMMVYTILVTYTGITAQEIASEKGTKIMEIIFSSTTASKYFIGKILGVLLVILSQILIYLVGGWGGYMIAQKASITKDVIAQYHTLINSVLHNLLSINLVFLLLGVVIYTIMAAFSGALVTKAEDASKASQPVIMLSMLALFMTFPFQNNMDSVVVKILSYVPFFSSYFMPMRVINSEAGPVEISISLVILVLSIVLLTFYISKIYQGLMLQTDDSSFWKRFKRGLSYNK</sequence>
<evidence type="ECO:0000256" key="4">
    <source>
        <dbReference type="ARBA" id="ARBA00022989"/>
    </source>
</evidence>
<evidence type="ECO:0000256" key="5">
    <source>
        <dbReference type="ARBA" id="ARBA00023136"/>
    </source>
</evidence>
<feature type="transmembrane region" description="Helical" evidence="6">
    <location>
        <begin position="306"/>
        <end position="324"/>
    </location>
</feature>
<feature type="transmembrane region" description="Helical" evidence="6">
    <location>
        <begin position="267"/>
        <end position="294"/>
    </location>
</feature>
<dbReference type="InterPro" id="IPR013525">
    <property type="entry name" value="ABC2_TM"/>
</dbReference>
<keyword evidence="5 6" id="KW-0472">Membrane</keyword>
<dbReference type="STRING" id="1423811.FC72_GL001909"/>
<organism evidence="8 9">
    <name type="scientific">Companilactobacillus tucceti DSM 20183</name>
    <dbReference type="NCBI Taxonomy" id="1423811"/>
    <lineage>
        <taxon>Bacteria</taxon>
        <taxon>Bacillati</taxon>
        <taxon>Bacillota</taxon>
        <taxon>Bacilli</taxon>
        <taxon>Lactobacillales</taxon>
        <taxon>Lactobacillaceae</taxon>
        <taxon>Companilactobacillus</taxon>
    </lineage>
</organism>
<evidence type="ECO:0000256" key="3">
    <source>
        <dbReference type="ARBA" id="ARBA00022692"/>
    </source>
</evidence>
<dbReference type="RefSeq" id="WP_057765210.1">
    <property type="nucleotide sequence ID" value="NZ_AZDG01000007.1"/>
</dbReference>
<feature type="transmembrane region" description="Helical" evidence="6">
    <location>
        <begin position="222"/>
        <end position="246"/>
    </location>
</feature>
<dbReference type="InterPro" id="IPR051449">
    <property type="entry name" value="ABC-2_transporter_component"/>
</dbReference>
<evidence type="ECO:0000259" key="7">
    <source>
        <dbReference type="Pfam" id="PF12698"/>
    </source>
</evidence>
<comment type="subcellular location">
    <subcellularLocation>
        <location evidence="1">Cell membrane</location>
        <topology evidence="1">Multi-pass membrane protein</topology>
    </subcellularLocation>
</comment>
<feature type="transmembrane region" description="Helical" evidence="6">
    <location>
        <begin position="171"/>
        <end position="191"/>
    </location>
</feature>
<feature type="domain" description="ABC-2 type transporter transmembrane" evidence="7">
    <location>
        <begin position="19"/>
        <end position="376"/>
    </location>
</feature>
<accession>A0A0R1JCA0</accession>
<name>A0A0R1JCA0_9LACO</name>
<dbReference type="Pfam" id="PF12698">
    <property type="entry name" value="ABC2_membrane_3"/>
    <property type="match status" value="1"/>
</dbReference>
<keyword evidence="4 6" id="KW-1133">Transmembrane helix</keyword>
<keyword evidence="9" id="KW-1185">Reference proteome</keyword>
<dbReference type="EMBL" id="AZDG01000007">
    <property type="protein sequence ID" value="KRK64855.1"/>
    <property type="molecule type" value="Genomic_DNA"/>
</dbReference>
<dbReference type="PATRIC" id="fig|1423811.3.peg.1952"/>
<comment type="caution">
    <text evidence="8">The sequence shown here is derived from an EMBL/GenBank/DDBJ whole genome shotgun (WGS) entry which is preliminary data.</text>
</comment>
<keyword evidence="2" id="KW-1003">Cell membrane</keyword>
<reference evidence="8 9" key="1">
    <citation type="journal article" date="2015" name="Genome Announc.">
        <title>Expanding the biotechnology potential of lactobacilli through comparative genomics of 213 strains and associated genera.</title>
        <authorList>
            <person name="Sun Z."/>
            <person name="Harris H.M."/>
            <person name="McCann A."/>
            <person name="Guo C."/>
            <person name="Argimon S."/>
            <person name="Zhang W."/>
            <person name="Yang X."/>
            <person name="Jeffery I.B."/>
            <person name="Cooney J.C."/>
            <person name="Kagawa T.F."/>
            <person name="Liu W."/>
            <person name="Song Y."/>
            <person name="Salvetti E."/>
            <person name="Wrobel A."/>
            <person name="Rasinkangas P."/>
            <person name="Parkhill J."/>
            <person name="Rea M.C."/>
            <person name="O'Sullivan O."/>
            <person name="Ritari J."/>
            <person name="Douillard F.P."/>
            <person name="Paul Ross R."/>
            <person name="Yang R."/>
            <person name="Briner A.E."/>
            <person name="Felis G.E."/>
            <person name="de Vos W.M."/>
            <person name="Barrangou R."/>
            <person name="Klaenhammer T.R."/>
            <person name="Caufield P.W."/>
            <person name="Cui Y."/>
            <person name="Zhang H."/>
            <person name="O'Toole P.W."/>
        </authorList>
    </citation>
    <scope>NUCLEOTIDE SEQUENCE [LARGE SCALE GENOMIC DNA]</scope>
    <source>
        <strain evidence="8 9">DSM 20183</strain>
    </source>
</reference>
<evidence type="ECO:0000256" key="1">
    <source>
        <dbReference type="ARBA" id="ARBA00004651"/>
    </source>
</evidence>
<dbReference type="PANTHER" id="PTHR30294">
    <property type="entry name" value="MEMBRANE COMPONENT OF ABC TRANSPORTER YHHJ-RELATED"/>
    <property type="match status" value="1"/>
</dbReference>
<dbReference type="GO" id="GO:0140359">
    <property type="term" value="F:ABC-type transporter activity"/>
    <property type="evidence" value="ECO:0007669"/>
    <property type="project" value="InterPro"/>
</dbReference>
<gene>
    <name evidence="8" type="ORF">FC72_GL001909</name>
</gene>
<feature type="transmembrane region" description="Helical" evidence="6">
    <location>
        <begin position="20"/>
        <end position="41"/>
    </location>
</feature>
<feature type="transmembrane region" description="Helical" evidence="6">
    <location>
        <begin position="361"/>
        <end position="379"/>
    </location>
</feature>
<dbReference type="AlphaFoldDB" id="A0A0R1JCA0"/>
<evidence type="ECO:0000313" key="9">
    <source>
        <dbReference type="Proteomes" id="UP000050929"/>
    </source>
</evidence>
<evidence type="ECO:0000256" key="6">
    <source>
        <dbReference type="SAM" id="Phobius"/>
    </source>
</evidence>
<protein>
    <submittedName>
        <fullName evidence="8">ABC-type Na+ efflux pump, permease</fullName>
    </submittedName>
</protein>
<feature type="transmembrane region" description="Helical" evidence="6">
    <location>
        <begin position="331"/>
        <end position="349"/>
    </location>
</feature>
<proteinExistence type="predicted"/>
<dbReference type="Proteomes" id="UP000050929">
    <property type="component" value="Unassembled WGS sequence"/>
</dbReference>
<dbReference type="OrthoDB" id="9768837at2"/>
<keyword evidence="3 6" id="KW-0812">Transmembrane</keyword>
<dbReference type="GO" id="GO:0005886">
    <property type="term" value="C:plasma membrane"/>
    <property type="evidence" value="ECO:0007669"/>
    <property type="project" value="UniProtKB-SubCell"/>
</dbReference>
<evidence type="ECO:0000256" key="2">
    <source>
        <dbReference type="ARBA" id="ARBA00022475"/>
    </source>
</evidence>
<evidence type="ECO:0000313" key="8">
    <source>
        <dbReference type="EMBL" id="KRK64855.1"/>
    </source>
</evidence>
<dbReference type="PANTHER" id="PTHR30294:SF29">
    <property type="entry name" value="MULTIDRUG ABC TRANSPORTER PERMEASE YBHS-RELATED"/>
    <property type="match status" value="1"/>
</dbReference>